<comment type="caution">
    <text evidence="2">The sequence shown here is derived from an EMBL/GenBank/DDBJ whole genome shotgun (WGS) entry which is preliminary data.</text>
</comment>
<feature type="region of interest" description="Disordered" evidence="1">
    <location>
        <begin position="1"/>
        <end position="31"/>
    </location>
</feature>
<name>A0A853ETU0_9MICO</name>
<keyword evidence="3" id="KW-1185">Reference proteome</keyword>
<sequence>MSTEHPTTAERRPDLPPTDPPSTAPERSDLVTSWLRTTVPTIWGATVTAILAAAGPHLPAWAAKPLASALGDESTALLVTVTAVAVWHAAWRRVEAHVPRWVARAALGSSRRPTYTRNLKSSP</sequence>
<dbReference type="Proteomes" id="UP000561011">
    <property type="component" value="Unassembled WGS sequence"/>
</dbReference>
<dbReference type="AlphaFoldDB" id="A0A853ETU0"/>
<protein>
    <submittedName>
        <fullName evidence="2">Uncharacterized protein</fullName>
    </submittedName>
</protein>
<dbReference type="EMBL" id="JACBYE010000026">
    <property type="protein sequence ID" value="NYS94106.1"/>
    <property type="molecule type" value="Genomic_DNA"/>
</dbReference>
<accession>A0A853ETU0</accession>
<proteinExistence type="predicted"/>
<reference evidence="2 3" key="1">
    <citation type="submission" date="2020-07" db="EMBL/GenBank/DDBJ databases">
        <title>MOT database genomes.</title>
        <authorList>
            <person name="Joseph S."/>
            <person name="Aduse-Opoku J."/>
            <person name="Hashim A."/>
            <person name="Wade W."/>
            <person name="Curtis M."/>
        </authorList>
    </citation>
    <scope>NUCLEOTIDE SEQUENCE [LARGE SCALE GENOMIC DNA]</scope>
    <source>
        <strain evidence="2 3">DSM 100099</strain>
    </source>
</reference>
<organism evidence="2 3">
    <name type="scientific">Sanguibacter inulinus</name>
    <dbReference type="NCBI Taxonomy" id="60922"/>
    <lineage>
        <taxon>Bacteria</taxon>
        <taxon>Bacillati</taxon>
        <taxon>Actinomycetota</taxon>
        <taxon>Actinomycetes</taxon>
        <taxon>Micrococcales</taxon>
        <taxon>Sanguibacteraceae</taxon>
        <taxon>Sanguibacter</taxon>
    </lineage>
</organism>
<evidence type="ECO:0000313" key="2">
    <source>
        <dbReference type="EMBL" id="NYS94106.1"/>
    </source>
</evidence>
<dbReference type="RefSeq" id="WP_179913580.1">
    <property type="nucleotide sequence ID" value="NZ_JACBYE010000026.1"/>
</dbReference>
<gene>
    <name evidence="2" type="ORF">HZZ10_11330</name>
</gene>
<evidence type="ECO:0000313" key="3">
    <source>
        <dbReference type="Proteomes" id="UP000561011"/>
    </source>
</evidence>
<evidence type="ECO:0000256" key="1">
    <source>
        <dbReference type="SAM" id="MobiDB-lite"/>
    </source>
</evidence>